<evidence type="ECO:0000313" key="1">
    <source>
        <dbReference type="EMBL" id="KAL2551960.1"/>
    </source>
</evidence>
<evidence type="ECO:0000313" key="2">
    <source>
        <dbReference type="Proteomes" id="UP001604277"/>
    </source>
</evidence>
<comment type="caution">
    <text evidence="1">The sequence shown here is derived from an EMBL/GenBank/DDBJ whole genome shotgun (WGS) entry which is preliminary data.</text>
</comment>
<dbReference type="Proteomes" id="UP001604277">
    <property type="component" value="Unassembled WGS sequence"/>
</dbReference>
<protein>
    <submittedName>
        <fullName evidence="1">Uncharacterized protein</fullName>
    </submittedName>
</protein>
<sequence>MKEKRPCQKGAWRIKTTWRILERLSEVGRLLFGVLEKTLSILEVADNAELLEMLKLAEMYTSRIHVLNYELYKVLAMKIDELHSTVVGAEVIDELRSENKILHSRLAVSENARTKADYKIKWLK</sequence>
<accession>A0ABD1WUJ0</accession>
<name>A0ABD1WUJ0_9LAMI</name>
<proteinExistence type="predicted"/>
<dbReference type="EMBL" id="JBFOLJ010000002">
    <property type="protein sequence ID" value="KAL2551960.1"/>
    <property type="molecule type" value="Genomic_DNA"/>
</dbReference>
<keyword evidence="2" id="KW-1185">Reference proteome</keyword>
<organism evidence="1 2">
    <name type="scientific">Forsythia ovata</name>
    <dbReference type="NCBI Taxonomy" id="205694"/>
    <lineage>
        <taxon>Eukaryota</taxon>
        <taxon>Viridiplantae</taxon>
        <taxon>Streptophyta</taxon>
        <taxon>Embryophyta</taxon>
        <taxon>Tracheophyta</taxon>
        <taxon>Spermatophyta</taxon>
        <taxon>Magnoliopsida</taxon>
        <taxon>eudicotyledons</taxon>
        <taxon>Gunneridae</taxon>
        <taxon>Pentapetalae</taxon>
        <taxon>asterids</taxon>
        <taxon>lamiids</taxon>
        <taxon>Lamiales</taxon>
        <taxon>Oleaceae</taxon>
        <taxon>Forsythieae</taxon>
        <taxon>Forsythia</taxon>
    </lineage>
</organism>
<reference evidence="2" key="1">
    <citation type="submission" date="2024-07" db="EMBL/GenBank/DDBJ databases">
        <title>Two chromosome-level genome assemblies of Korean endemic species Abeliophyllum distichum and Forsythia ovata (Oleaceae).</title>
        <authorList>
            <person name="Jang H."/>
        </authorList>
    </citation>
    <scope>NUCLEOTIDE SEQUENCE [LARGE SCALE GENOMIC DNA]</scope>
</reference>
<dbReference type="AlphaFoldDB" id="A0ABD1WUJ0"/>
<gene>
    <name evidence="1" type="ORF">Fot_05579</name>
</gene>